<reference evidence="1 2" key="1">
    <citation type="journal article" date="2020" name="Arch. Microbiol.">
        <title>Bradyrhizobium uaiense sp. nov., a new highly efficient cowpea symbiont.</title>
        <authorList>
            <person name="Cabral Michel D."/>
            <person name="Azarias Guimaraes A."/>
            <person name="Martins da Costa E."/>
            <person name="Soares de Carvalho T."/>
            <person name="Balsanelli E."/>
            <person name="Willems A."/>
            <person name="Maltempi de Souza E."/>
            <person name="de Souza Moreira F.M."/>
        </authorList>
    </citation>
    <scope>NUCLEOTIDE SEQUENCE [LARGE SCALE GENOMIC DNA]</scope>
    <source>
        <strain evidence="1 2">UFLA 03-164</strain>
    </source>
</reference>
<evidence type="ECO:0000313" key="1">
    <source>
        <dbReference type="EMBL" id="NEV00990.1"/>
    </source>
</evidence>
<evidence type="ECO:0000313" key="2">
    <source>
        <dbReference type="Proteomes" id="UP000468531"/>
    </source>
</evidence>
<organism evidence="1 2">
    <name type="scientific">Bradyrhizobium uaiense</name>
    <dbReference type="NCBI Taxonomy" id="2594946"/>
    <lineage>
        <taxon>Bacteria</taxon>
        <taxon>Pseudomonadati</taxon>
        <taxon>Pseudomonadota</taxon>
        <taxon>Alphaproteobacteria</taxon>
        <taxon>Hyphomicrobiales</taxon>
        <taxon>Nitrobacteraceae</taxon>
        <taxon>Bradyrhizobium</taxon>
    </lineage>
</organism>
<dbReference type="Proteomes" id="UP000468531">
    <property type="component" value="Unassembled WGS sequence"/>
</dbReference>
<proteinExistence type="predicted"/>
<sequence>MTTVYVEIAKLTFTISDGKIECIEKGRSGFPDIKADMLDATFDAIHIAGDRLYLDWLALTDLAAFLYREHPQMRWKRFTRKLLDYFPGSIHIKDLMRATLRCIAEREHFAQGDGLHFIGRVRSTHIDEMRMIKTTFVKQYGHLLVTYSDAERASL</sequence>
<keyword evidence="2" id="KW-1185">Reference proteome</keyword>
<comment type="caution">
    <text evidence="1">The sequence shown here is derived from an EMBL/GenBank/DDBJ whole genome shotgun (WGS) entry which is preliminary data.</text>
</comment>
<name>A0A6P1BS53_9BRAD</name>
<dbReference type="RefSeq" id="WP_163160527.1">
    <property type="nucleotide sequence ID" value="NZ_VKHP01000209.1"/>
</dbReference>
<accession>A0A6P1BS53</accession>
<dbReference type="AlphaFoldDB" id="A0A6P1BS53"/>
<protein>
    <submittedName>
        <fullName evidence="1">Uncharacterized protein</fullName>
    </submittedName>
</protein>
<gene>
    <name evidence="1" type="ORF">FNJ47_35635</name>
</gene>
<dbReference type="EMBL" id="VKHP01000209">
    <property type="protein sequence ID" value="NEV00990.1"/>
    <property type="molecule type" value="Genomic_DNA"/>
</dbReference>